<keyword evidence="6 8" id="KW-0472">Membrane</keyword>
<evidence type="ECO:0000313" key="10">
    <source>
        <dbReference type="EMBL" id="STO60872.1"/>
    </source>
</evidence>
<feature type="transmembrane region" description="Helical" evidence="8">
    <location>
        <begin position="35"/>
        <end position="54"/>
    </location>
</feature>
<evidence type="ECO:0000256" key="7">
    <source>
        <dbReference type="ARBA" id="ARBA00038481"/>
    </source>
</evidence>
<dbReference type="GO" id="GO:0016787">
    <property type="term" value="F:hydrolase activity"/>
    <property type="evidence" value="ECO:0007669"/>
    <property type="project" value="UniProtKB-KW"/>
</dbReference>
<comment type="subcellular location">
    <subcellularLocation>
        <location evidence="1">Cell membrane</location>
        <topology evidence="1">Multi-pass membrane protein</topology>
    </subcellularLocation>
</comment>
<dbReference type="AlphaFoldDB" id="A0A377HWN8"/>
<sequence length="532" mass="61679">MKPNFLLQPIFILVLSLYSFTTTLALSPYYPNFLYQNWFETLLLFAFLYASFLLSNKFFYLVTSVIFLPALLYLPQIILYGGLTIGVVASLHETNSAESIEYLRSIPYSIYIYCFLYIVLFLTLIILSKKTAKPKVSLSIFILLWGLILGSTFDAPIKKYNKVSFPVALESSPFYPIAFTTKAINLKNAYQKEKSEFDQALKQPNSWEIISTNAKYKNYILIIGESMRKDYMSAYGYPIKTTPFLDKVNGIVFNDYVAASGNTQLSLKNTLYRKQDRETFIYTDNIISLANKANFKTYWLSNQGMLGQYDTIASRIGQQASYFFFSKKGSYDDKNYFDTVLLEPFKKALTEQTEQGKLIVLHLIGSHPLFCERLEKQPSEKRFSKEVDCYIETIKQTDHFIATINEILKQNNQSYSVLYFSDHGLSHFKDKSTLTLTVGNKYKQNYEVPLIRFSSDDVKREYIQAPKSAFHFMGGFAQWLGIQEKHLQQEQNFFSEETTLPIKIFNWQKFVNFEDLDSDPAIINIKKEINYE</sequence>
<keyword evidence="10" id="KW-0378">Hydrolase</keyword>
<feature type="transmembrane region" description="Helical" evidence="8">
    <location>
        <begin position="108"/>
        <end position="127"/>
    </location>
</feature>
<dbReference type="Pfam" id="PF00884">
    <property type="entry name" value="Sulfatase"/>
    <property type="match status" value="1"/>
</dbReference>
<dbReference type="SUPFAM" id="SSF53649">
    <property type="entry name" value="Alkaline phosphatase-like"/>
    <property type="match status" value="1"/>
</dbReference>
<evidence type="ECO:0000256" key="2">
    <source>
        <dbReference type="ARBA" id="ARBA00022475"/>
    </source>
</evidence>
<dbReference type="EMBL" id="UGHF01000001">
    <property type="protein sequence ID" value="STO60872.1"/>
    <property type="molecule type" value="Genomic_DNA"/>
</dbReference>
<evidence type="ECO:0000256" key="8">
    <source>
        <dbReference type="SAM" id="Phobius"/>
    </source>
</evidence>
<evidence type="ECO:0000256" key="6">
    <source>
        <dbReference type="ARBA" id="ARBA00023136"/>
    </source>
</evidence>
<dbReference type="Gene3D" id="3.40.720.10">
    <property type="entry name" value="Alkaline Phosphatase, subunit A"/>
    <property type="match status" value="1"/>
</dbReference>
<dbReference type="InterPro" id="IPR017850">
    <property type="entry name" value="Alkaline_phosphatase_core_sf"/>
</dbReference>
<keyword evidence="3 10" id="KW-0808">Transferase</keyword>
<evidence type="ECO:0000259" key="9">
    <source>
        <dbReference type="Pfam" id="PF00884"/>
    </source>
</evidence>
<dbReference type="InterPro" id="IPR040423">
    <property type="entry name" value="PEA_transferase"/>
</dbReference>
<dbReference type="Proteomes" id="UP000254329">
    <property type="component" value="Unassembled WGS sequence"/>
</dbReference>
<keyword evidence="2" id="KW-1003">Cell membrane</keyword>
<keyword evidence="5 8" id="KW-1133">Transmembrane helix</keyword>
<evidence type="ECO:0000256" key="1">
    <source>
        <dbReference type="ARBA" id="ARBA00004651"/>
    </source>
</evidence>
<dbReference type="STRING" id="733.B0186_06625"/>
<gene>
    <name evidence="10" type="primary">ybiP_1</name>
    <name evidence="10" type="ORF">NCTC1659_02173</name>
</gene>
<dbReference type="InterPro" id="IPR000917">
    <property type="entry name" value="Sulfatase_N"/>
</dbReference>
<comment type="similarity">
    <text evidence="7">Belongs to the phosphoethanolamine transferase family.</text>
</comment>
<dbReference type="GO" id="GO:0005886">
    <property type="term" value="C:plasma membrane"/>
    <property type="evidence" value="ECO:0007669"/>
    <property type="project" value="UniProtKB-SubCell"/>
</dbReference>
<organism evidence="10 11">
    <name type="scientific">Canicola haemoglobinophilus</name>
    <dbReference type="NCBI Taxonomy" id="733"/>
    <lineage>
        <taxon>Bacteria</taxon>
        <taxon>Pseudomonadati</taxon>
        <taxon>Pseudomonadota</taxon>
        <taxon>Gammaproteobacteria</taxon>
        <taxon>Pasteurellales</taxon>
        <taxon>Pasteurellaceae</taxon>
        <taxon>Canicola</taxon>
    </lineage>
</organism>
<feature type="transmembrane region" description="Helical" evidence="8">
    <location>
        <begin position="136"/>
        <end position="153"/>
    </location>
</feature>
<dbReference type="GO" id="GO:0009244">
    <property type="term" value="P:lipopolysaccharide core region biosynthetic process"/>
    <property type="evidence" value="ECO:0007669"/>
    <property type="project" value="TreeGrafter"/>
</dbReference>
<dbReference type="GO" id="GO:0016776">
    <property type="term" value="F:phosphotransferase activity, phosphate group as acceptor"/>
    <property type="evidence" value="ECO:0007669"/>
    <property type="project" value="TreeGrafter"/>
</dbReference>
<accession>A0A377HWN8</accession>
<reference evidence="10 11" key="1">
    <citation type="submission" date="2018-06" db="EMBL/GenBank/DDBJ databases">
        <authorList>
            <consortium name="Pathogen Informatics"/>
            <person name="Doyle S."/>
        </authorList>
    </citation>
    <scope>NUCLEOTIDE SEQUENCE [LARGE SCALE GENOMIC DNA]</scope>
    <source>
        <strain evidence="10 11">NCTC1659</strain>
    </source>
</reference>
<dbReference type="PANTHER" id="PTHR30443:SF4">
    <property type="entry name" value="PHOSPHOETHANOLAMINE TRANSFERASE OPGE-RELATED"/>
    <property type="match status" value="1"/>
</dbReference>
<dbReference type="RefSeq" id="WP_078218585.1">
    <property type="nucleotide sequence ID" value="NZ_MUXZ01000018.1"/>
</dbReference>
<evidence type="ECO:0000313" key="11">
    <source>
        <dbReference type="Proteomes" id="UP000254329"/>
    </source>
</evidence>
<name>A0A377HWN8_9PAST</name>
<keyword evidence="4 8" id="KW-0812">Transmembrane</keyword>
<dbReference type="PANTHER" id="PTHR30443">
    <property type="entry name" value="INNER MEMBRANE PROTEIN"/>
    <property type="match status" value="1"/>
</dbReference>
<feature type="transmembrane region" description="Helical" evidence="8">
    <location>
        <begin position="66"/>
        <end position="88"/>
    </location>
</feature>
<dbReference type="CDD" id="cd16017">
    <property type="entry name" value="LptA"/>
    <property type="match status" value="1"/>
</dbReference>
<proteinExistence type="inferred from homology"/>
<evidence type="ECO:0000256" key="4">
    <source>
        <dbReference type="ARBA" id="ARBA00022692"/>
    </source>
</evidence>
<evidence type="ECO:0000256" key="3">
    <source>
        <dbReference type="ARBA" id="ARBA00022679"/>
    </source>
</evidence>
<keyword evidence="11" id="KW-1185">Reference proteome</keyword>
<dbReference type="InterPro" id="IPR058130">
    <property type="entry name" value="PEA_transf_C"/>
</dbReference>
<evidence type="ECO:0000256" key="5">
    <source>
        <dbReference type="ARBA" id="ARBA00022989"/>
    </source>
</evidence>
<feature type="domain" description="Sulfatase N-terminal" evidence="9">
    <location>
        <begin position="217"/>
        <end position="482"/>
    </location>
</feature>
<dbReference type="EC" id="2.7.-.-" evidence="10"/>
<protein>
    <submittedName>
        <fullName evidence="10">Hydrolase, inner membrane</fullName>
        <ecNumber evidence="10">2.7.-.-</ecNumber>
    </submittedName>
</protein>